<keyword evidence="2" id="KW-1003">Cell membrane</keyword>
<feature type="transmembrane region" description="Helical" evidence="6">
    <location>
        <begin position="157"/>
        <end position="176"/>
    </location>
</feature>
<accession>A0A1Q9AIF4</accession>
<evidence type="ECO:0000256" key="6">
    <source>
        <dbReference type="SAM" id="Phobius"/>
    </source>
</evidence>
<sequence length="327" mass="34352">MGTDEETRGMASFLRRHAAALISLSAVLAYCAFIEWMWGWGRILAAWGAIGAGPVALALGLMIVTHLVRCLRVFDYFRQDLSGAFLRLFRVTQVHNLANILLPFRAGEASFFVLMRSEFSMPMARSAASLLWMRVLDLHALLAVGLIGLVAAAPFPLLAWAAWVAYCLLPIAGFAFQRPLFSVVSRRFPGKVARLAESVLSGLPQSWAPFFRAWAMTVVNWSVKVATIAWILTLLGAPGLAAALGGALGGELSSVLPAHAPGGVGTYPAGIVAGALAFGAPAGEPALSALSQAAVNAHLMVLVSAAAGTLLSLLLAPRAAPARPTAS</sequence>
<feature type="transmembrane region" description="Helical" evidence="6">
    <location>
        <begin position="18"/>
        <end position="38"/>
    </location>
</feature>
<name>A0A1Q9AIF4_9HYPH</name>
<keyword evidence="4 6" id="KW-1133">Transmembrane helix</keyword>
<dbReference type="EMBL" id="MKIO01000031">
    <property type="protein sequence ID" value="OLP54987.1"/>
    <property type="molecule type" value="Genomic_DNA"/>
</dbReference>
<feature type="transmembrane region" description="Helical" evidence="6">
    <location>
        <begin position="131"/>
        <end position="151"/>
    </location>
</feature>
<dbReference type="RefSeq" id="WP_075635550.1">
    <property type="nucleotide sequence ID" value="NZ_MKIO01000031.1"/>
</dbReference>
<evidence type="ECO:0000256" key="1">
    <source>
        <dbReference type="ARBA" id="ARBA00004651"/>
    </source>
</evidence>
<comment type="caution">
    <text evidence="7">The sequence shown here is derived from an EMBL/GenBank/DDBJ whole genome shotgun (WGS) entry which is preliminary data.</text>
</comment>
<proteinExistence type="predicted"/>
<comment type="subcellular location">
    <subcellularLocation>
        <location evidence="1">Cell membrane</location>
        <topology evidence="1">Multi-pass membrane protein</topology>
    </subcellularLocation>
</comment>
<keyword evidence="5 6" id="KW-0472">Membrane</keyword>
<reference evidence="7 8" key="1">
    <citation type="submission" date="2016-09" db="EMBL/GenBank/DDBJ databases">
        <title>Rhizobium sp. nov., a novel species isolated from the rice rhizosphere.</title>
        <authorList>
            <person name="Zhao J."/>
            <person name="Zhang X."/>
        </authorList>
    </citation>
    <scope>NUCLEOTIDE SEQUENCE [LARGE SCALE GENOMIC DNA]</scope>
    <source>
        <strain evidence="7 8">MH17</strain>
    </source>
</reference>
<evidence type="ECO:0000256" key="2">
    <source>
        <dbReference type="ARBA" id="ARBA00022475"/>
    </source>
</evidence>
<feature type="transmembrane region" description="Helical" evidence="6">
    <location>
        <begin position="297"/>
        <end position="316"/>
    </location>
</feature>
<dbReference type="AlphaFoldDB" id="A0A1Q9AIF4"/>
<feature type="transmembrane region" description="Helical" evidence="6">
    <location>
        <begin position="225"/>
        <end position="248"/>
    </location>
</feature>
<evidence type="ECO:0000313" key="7">
    <source>
        <dbReference type="EMBL" id="OLP54987.1"/>
    </source>
</evidence>
<dbReference type="GO" id="GO:0005886">
    <property type="term" value="C:plasma membrane"/>
    <property type="evidence" value="ECO:0007669"/>
    <property type="project" value="UniProtKB-SubCell"/>
</dbReference>
<evidence type="ECO:0000256" key="5">
    <source>
        <dbReference type="ARBA" id="ARBA00023136"/>
    </source>
</evidence>
<dbReference type="Pfam" id="PF03706">
    <property type="entry name" value="LPG_synthase_TM"/>
    <property type="match status" value="1"/>
</dbReference>
<organism evidence="7 8">
    <name type="scientific">Xaviernesmea rhizosphaerae</name>
    <dbReference type="NCBI Taxonomy" id="1672749"/>
    <lineage>
        <taxon>Bacteria</taxon>
        <taxon>Pseudomonadati</taxon>
        <taxon>Pseudomonadota</taxon>
        <taxon>Alphaproteobacteria</taxon>
        <taxon>Hyphomicrobiales</taxon>
        <taxon>Rhizobiaceae</taxon>
        <taxon>Rhizobium/Agrobacterium group</taxon>
        <taxon>Xaviernesmea</taxon>
    </lineage>
</organism>
<gene>
    <name evidence="7" type="ORF">BJF92_13885</name>
</gene>
<evidence type="ECO:0000256" key="3">
    <source>
        <dbReference type="ARBA" id="ARBA00022692"/>
    </source>
</evidence>
<dbReference type="STRING" id="1672749.BJF92_13885"/>
<keyword evidence="3 6" id="KW-0812">Transmembrane</keyword>
<evidence type="ECO:0000256" key="4">
    <source>
        <dbReference type="ARBA" id="ARBA00022989"/>
    </source>
</evidence>
<protein>
    <submittedName>
        <fullName evidence="7">Uncharacterized protein</fullName>
    </submittedName>
</protein>
<dbReference type="InterPro" id="IPR022791">
    <property type="entry name" value="L-PG_synthase/AglD"/>
</dbReference>
<dbReference type="Proteomes" id="UP000186143">
    <property type="component" value="Unassembled WGS sequence"/>
</dbReference>
<feature type="transmembrane region" description="Helical" evidence="6">
    <location>
        <begin position="44"/>
        <end position="68"/>
    </location>
</feature>
<evidence type="ECO:0000313" key="8">
    <source>
        <dbReference type="Proteomes" id="UP000186143"/>
    </source>
</evidence>